<name>A0A5S4YMC9_9BRAD</name>
<dbReference type="AlphaFoldDB" id="A0A5S4YMC9"/>
<dbReference type="EMBL" id="VSTH01000057">
    <property type="protein sequence ID" value="TYO65022.1"/>
    <property type="molecule type" value="Genomic_DNA"/>
</dbReference>
<evidence type="ECO:0000313" key="3">
    <source>
        <dbReference type="Proteomes" id="UP000324797"/>
    </source>
</evidence>
<keyword evidence="3" id="KW-1185">Reference proteome</keyword>
<dbReference type="InterPro" id="IPR019285">
    <property type="entry name" value="DUF2336"/>
</dbReference>
<evidence type="ECO:0000313" key="2">
    <source>
        <dbReference type="EMBL" id="TYO65022.1"/>
    </source>
</evidence>
<proteinExistence type="predicted"/>
<sequence length="370" mass="39134">MMANSPANIVSELEQAVTSCPRDRCVRILSGIVHLLTSSRDHPQELLSNVVDGVLLRLTERVETSALVQLSAALAELTVAPPETLRRLASHDDPDVACPILLKSQALSTADLEAVAASCGEPQQLAIGARTCIEPLVTEALIMRGGPVCLVLIKNPGTKFSDAAYATLIATADQNTEITKTLALRPGTPDLVVRKLLSAPPCQKTPAKPNASSIPPAQAAASAPAAPKLPSSADYASARPEIVALSRVGKLNDSTVNRFAIRGETADLFTALSVLSGAPIHIVEHVMGDDDCEGLVMACRASRLNWATTLAILNNRSGARLSFAERERAQQIFETLLLSTSQWTVRWGEIGAQTNTSDAGNRGAKMGANR</sequence>
<accession>A0A5S4YMC9</accession>
<organism evidence="2 3">
    <name type="scientific">Bradyrhizobium hipponense</name>
    <dbReference type="NCBI Taxonomy" id="2605638"/>
    <lineage>
        <taxon>Bacteria</taxon>
        <taxon>Pseudomonadati</taxon>
        <taxon>Pseudomonadota</taxon>
        <taxon>Alphaproteobacteria</taxon>
        <taxon>Hyphomicrobiales</taxon>
        <taxon>Nitrobacteraceae</taxon>
        <taxon>Bradyrhizobium</taxon>
    </lineage>
</organism>
<dbReference type="RefSeq" id="WP_148740876.1">
    <property type="nucleotide sequence ID" value="NZ_VSTH01000057.1"/>
</dbReference>
<dbReference type="Pfam" id="PF10098">
    <property type="entry name" value="DUF2336"/>
    <property type="match status" value="1"/>
</dbReference>
<reference evidence="2 3" key="1">
    <citation type="submission" date="2019-08" db="EMBL/GenBank/DDBJ databases">
        <title>Bradyrhizobium hipponensis sp. nov., a rhizobium isolated from a Lupinus angustifolius root nodule in Tunisia.</title>
        <authorList>
            <person name="Off K."/>
            <person name="Rejili M."/>
            <person name="Mars M."/>
            <person name="Brachmann A."/>
            <person name="Marin M."/>
        </authorList>
    </citation>
    <scope>NUCLEOTIDE SEQUENCE [LARGE SCALE GENOMIC DNA]</scope>
    <source>
        <strain evidence="3">aSej3</strain>
    </source>
</reference>
<feature type="region of interest" description="Disordered" evidence="1">
    <location>
        <begin position="202"/>
        <end position="225"/>
    </location>
</feature>
<gene>
    <name evidence="2" type="ORF">FXV83_18715</name>
</gene>
<evidence type="ECO:0000256" key="1">
    <source>
        <dbReference type="SAM" id="MobiDB-lite"/>
    </source>
</evidence>
<dbReference type="Proteomes" id="UP000324797">
    <property type="component" value="Unassembled WGS sequence"/>
</dbReference>
<protein>
    <submittedName>
        <fullName evidence="2">DUF2336 domain-containing protein</fullName>
    </submittedName>
</protein>
<comment type="caution">
    <text evidence="2">The sequence shown here is derived from an EMBL/GenBank/DDBJ whole genome shotgun (WGS) entry which is preliminary data.</text>
</comment>
<feature type="compositionally biased region" description="Low complexity" evidence="1">
    <location>
        <begin position="211"/>
        <end position="225"/>
    </location>
</feature>